<proteinExistence type="predicted"/>
<gene>
    <name evidence="2" type="ORF">E2I00_014932</name>
</gene>
<dbReference type="Proteomes" id="UP000437017">
    <property type="component" value="Unassembled WGS sequence"/>
</dbReference>
<organism evidence="2 3">
    <name type="scientific">Balaenoptera physalus</name>
    <name type="common">Fin whale</name>
    <name type="synonym">Balaena physalus</name>
    <dbReference type="NCBI Taxonomy" id="9770"/>
    <lineage>
        <taxon>Eukaryota</taxon>
        <taxon>Metazoa</taxon>
        <taxon>Chordata</taxon>
        <taxon>Craniata</taxon>
        <taxon>Vertebrata</taxon>
        <taxon>Euteleostomi</taxon>
        <taxon>Mammalia</taxon>
        <taxon>Eutheria</taxon>
        <taxon>Laurasiatheria</taxon>
        <taxon>Artiodactyla</taxon>
        <taxon>Whippomorpha</taxon>
        <taxon>Cetacea</taxon>
        <taxon>Mysticeti</taxon>
        <taxon>Balaenopteridae</taxon>
        <taxon>Balaenoptera</taxon>
    </lineage>
</organism>
<sequence>MTDKAANLPRGCTAPSYIGNRTQTRLWRRKVSSLREDWSTGITSQYLDDGNCEKDTSCVMARVKINKKTGLQGDGVLLHQGLLWAPDLPLSLLGDHSSSEEPARARHQGQGLQHLWGC</sequence>
<protein>
    <submittedName>
        <fullName evidence="2">Uncharacterized protein</fullName>
    </submittedName>
</protein>
<feature type="region of interest" description="Disordered" evidence="1">
    <location>
        <begin position="96"/>
        <end position="118"/>
    </location>
</feature>
<evidence type="ECO:0000313" key="2">
    <source>
        <dbReference type="EMBL" id="KAB0394437.1"/>
    </source>
</evidence>
<evidence type="ECO:0000313" key="3">
    <source>
        <dbReference type="Proteomes" id="UP000437017"/>
    </source>
</evidence>
<evidence type="ECO:0000256" key="1">
    <source>
        <dbReference type="SAM" id="MobiDB-lite"/>
    </source>
</evidence>
<comment type="caution">
    <text evidence="2">The sequence shown here is derived from an EMBL/GenBank/DDBJ whole genome shotgun (WGS) entry which is preliminary data.</text>
</comment>
<keyword evidence="3" id="KW-1185">Reference proteome</keyword>
<dbReference type="AlphaFoldDB" id="A0A643C2K7"/>
<name>A0A643C2K7_BALPH</name>
<dbReference type="EMBL" id="SGJD01002782">
    <property type="protein sequence ID" value="KAB0394437.1"/>
    <property type="molecule type" value="Genomic_DNA"/>
</dbReference>
<accession>A0A643C2K7</accession>
<reference evidence="2 3" key="1">
    <citation type="journal article" date="2019" name="PLoS ONE">
        <title>Genomic analyses reveal an absence of contemporary introgressive admixture between fin whales and blue whales, despite known hybrids.</title>
        <authorList>
            <person name="Westbury M.V."/>
            <person name="Petersen B."/>
            <person name="Lorenzen E.D."/>
        </authorList>
    </citation>
    <scope>NUCLEOTIDE SEQUENCE [LARGE SCALE GENOMIC DNA]</scope>
    <source>
        <strain evidence="2">FinWhale-01</strain>
    </source>
</reference>